<reference evidence="1 2" key="1">
    <citation type="submission" date="2020-10" db="EMBL/GenBank/DDBJ databases">
        <authorList>
            <person name="Castelo-Branco R."/>
            <person name="Eusebio N."/>
            <person name="Adriana R."/>
            <person name="Vieira A."/>
            <person name="Brugerolle De Fraissinette N."/>
            <person name="Rezende De Castro R."/>
            <person name="Schneider M.P."/>
            <person name="Vasconcelos V."/>
            <person name="Leao P.N."/>
        </authorList>
    </citation>
    <scope>NUCLEOTIDE SEQUENCE [LARGE SCALE GENOMIC DNA]</scope>
    <source>
        <strain evidence="1 2">LEGE 06123</strain>
    </source>
</reference>
<name>A0ABR9UTZ7_9CHRO</name>
<dbReference type="RefSeq" id="WP_193932883.1">
    <property type="nucleotide sequence ID" value="NZ_CAWPMZ010000071.1"/>
</dbReference>
<keyword evidence="2" id="KW-1185">Reference proteome</keyword>
<dbReference type="Proteomes" id="UP000651156">
    <property type="component" value="Unassembled WGS sequence"/>
</dbReference>
<sequence length="90" mass="10195">MEKLLELRELLQQGKVEEALLLVDKLEDMNRRTAGGCYLSPTQLSNILQEGYQMVLKRVSAEAFEGRFEAEELESIVDRQAILSQAIALI</sequence>
<accession>A0ABR9UTZ7</accession>
<dbReference type="EMBL" id="JADEWN010000039">
    <property type="protein sequence ID" value="MBE9191756.1"/>
    <property type="molecule type" value="Genomic_DNA"/>
</dbReference>
<proteinExistence type="predicted"/>
<protein>
    <submittedName>
        <fullName evidence="1">Uncharacterized protein</fullName>
    </submittedName>
</protein>
<evidence type="ECO:0000313" key="2">
    <source>
        <dbReference type="Proteomes" id="UP000651156"/>
    </source>
</evidence>
<evidence type="ECO:0000313" key="1">
    <source>
        <dbReference type="EMBL" id="MBE9191756.1"/>
    </source>
</evidence>
<organism evidence="1 2">
    <name type="scientific">Gloeocapsopsis crepidinum LEGE 06123</name>
    <dbReference type="NCBI Taxonomy" id="588587"/>
    <lineage>
        <taxon>Bacteria</taxon>
        <taxon>Bacillati</taxon>
        <taxon>Cyanobacteriota</taxon>
        <taxon>Cyanophyceae</taxon>
        <taxon>Oscillatoriophycideae</taxon>
        <taxon>Chroococcales</taxon>
        <taxon>Chroococcaceae</taxon>
        <taxon>Gloeocapsopsis</taxon>
    </lineage>
</organism>
<comment type="caution">
    <text evidence="1">The sequence shown here is derived from an EMBL/GenBank/DDBJ whole genome shotgun (WGS) entry which is preliminary data.</text>
</comment>
<gene>
    <name evidence="1" type="ORF">IQ230_15645</name>
</gene>